<accession>F4W6G7</accession>
<dbReference type="Pfam" id="PF17906">
    <property type="entry name" value="HTH_48"/>
    <property type="match status" value="1"/>
</dbReference>
<dbReference type="InterPro" id="IPR036397">
    <property type="entry name" value="RNaseH_sf"/>
</dbReference>
<dbReference type="Proteomes" id="UP000007755">
    <property type="component" value="Unassembled WGS sequence"/>
</dbReference>
<name>F4W6G7_ACREC</name>
<dbReference type="Gene3D" id="3.30.420.10">
    <property type="entry name" value="Ribonuclease H-like superfamily/Ribonuclease H"/>
    <property type="match status" value="1"/>
</dbReference>
<keyword evidence="3" id="KW-1185">Reference proteome</keyword>
<dbReference type="OrthoDB" id="9974365at2759"/>
<dbReference type="InParanoid" id="F4W6G7"/>
<reference evidence="2" key="1">
    <citation type="submission" date="2011-02" db="EMBL/GenBank/DDBJ databases">
        <title>The genome of the leaf-cutting ant Acromyrmex echinatior suggests key adaptations to social evolution and fungus farming.</title>
        <authorList>
            <person name="Nygaard S."/>
            <person name="Zhang G."/>
        </authorList>
    </citation>
    <scope>NUCLEOTIDE SEQUENCE</scope>
</reference>
<evidence type="ECO:0000313" key="2">
    <source>
        <dbReference type="EMBL" id="EGI70302.1"/>
    </source>
</evidence>
<dbReference type="InterPro" id="IPR041426">
    <property type="entry name" value="Mos1_HTH"/>
</dbReference>
<gene>
    <name evidence="2" type="ORF">G5I_01061</name>
</gene>
<proteinExistence type="predicted"/>
<dbReference type="AlphaFoldDB" id="F4W6G7"/>
<evidence type="ECO:0000313" key="3">
    <source>
        <dbReference type="Proteomes" id="UP000007755"/>
    </source>
</evidence>
<dbReference type="PANTHER" id="PTHR46060">
    <property type="entry name" value="MARINER MOS1 TRANSPOSASE-LIKE PROTEIN"/>
    <property type="match status" value="1"/>
</dbReference>
<dbReference type="GO" id="GO:0003676">
    <property type="term" value="F:nucleic acid binding"/>
    <property type="evidence" value="ECO:0007669"/>
    <property type="project" value="InterPro"/>
</dbReference>
<dbReference type="InterPro" id="IPR052709">
    <property type="entry name" value="Transposase-MT_Hybrid"/>
</dbReference>
<dbReference type="EMBL" id="GL887707">
    <property type="protein sequence ID" value="EGI70302.1"/>
    <property type="molecule type" value="Genomic_DNA"/>
</dbReference>
<organism evidence="3">
    <name type="scientific">Acromyrmex echinatior</name>
    <name type="common">Panamanian leafcutter ant</name>
    <name type="synonym">Acromyrmex octospinosus echinatior</name>
    <dbReference type="NCBI Taxonomy" id="103372"/>
    <lineage>
        <taxon>Eukaryota</taxon>
        <taxon>Metazoa</taxon>
        <taxon>Ecdysozoa</taxon>
        <taxon>Arthropoda</taxon>
        <taxon>Hexapoda</taxon>
        <taxon>Insecta</taxon>
        <taxon>Pterygota</taxon>
        <taxon>Neoptera</taxon>
        <taxon>Endopterygota</taxon>
        <taxon>Hymenoptera</taxon>
        <taxon>Apocrita</taxon>
        <taxon>Aculeata</taxon>
        <taxon>Formicoidea</taxon>
        <taxon>Formicidae</taxon>
        <taxon>Myrmicinae</taxon>
        <taxon>Acromyrmex</taxon>
    </lineage>
</organism>
<sequence length="224" mass="26341">MNFEQRANIKFCFILGKTFTETHNLMKQVYGDNCVARTSVYEWYTRFKNGRENINDDAHTGRPKSTINENSIEVVRNFIKHEPKSSVRYMEMELNIPKSTIYRILTEHLGLQKVCARFVPHNWRLLHDNAPSHRSTLVTDFLTKNHILTINHSPYSPDMAPCDFYLFGKMHLSMKGKRYVDVEDIQRTCTTILKDVPLNDIKHSFEMLLDRAKRCIESDGDYFE</sequence>
<protein>
    <submittedName>
        <fullName evidence="2">FLJ37770-like protein</fullName>
    </submittedName>
</protein>
<dbReference type="PANTHER" id="PTHR46060:SF1">
    <property type="entry name" value="MARINER MOS1 TRANSPOSASE-LIKE PROTEIN"/>
    <property type="match status" value="1"/>
</dbReference>
<dbReference type="eggNOG" id="ENOG502RVCX">
    <property type="taxonomic scope" value="Eukaryota"/>
</dbReference>
<feature type="domain" description="Mos1 transposase HTH" evidence="1">
    <location>
        <begin position="6"/>
        <end position="50"/>
    </location>
</feature>
<evidence type="ECO:0000259" key="1">
    <source>
        <dbReference type="Pfam" id="PF17906"/>
    </source>
</evidence>